<proteinExistence type="predicted"/>
<name>X1E7F4_9ZZZZ</name>
<evidence type="ECO:0000313" key="1">
    <source>
        <dbReference type="EMBL" id="GAH13104.1"/>
    </source>
</evidence>
<protein>
    <submittedName>
        <fullName evidence="1">Uncharacterized protein</fullName>
    </submittedName>
</protein>
<reference evidence="1" key="1">
    <citation type="journal article" date="2014" name="Front. Microbiol.">
        <title>High frequency of phylogenetically diverse reductive dehalogenase-homologous genes in deep subseafloor sedimentary metagenomes.</title>
        <authorList>
            <person name="Kawai M."/>
            <person name="Futagami T."/>
            <person name="Toyoda A."/>
            <person name="Takaki Y."/>
            <person name="Nishi S."/>
            <person name="Hori S."/>
            <person name="Arai W."/>
            <person name="Tsubouchi T."/>
            <person name="Morono Y."/>
            <person name="Uchiyama I."/>
            <person name="Ito T."/>
            <person name="Fujiyama A."/>
            <person name="Inagaki F."/>
            <person name="Takami H."/>
        </authorList>
    </citation>
    <scope>NUCLEOTIDE SEQUENCE</scope>
    <source>
        <strain evidence="1">Expedition CK06-06</strain>
    </source>
</reference>
<gene>
    <name evidence="1" type="ORF">S01H4_52498</name>
</gene>
<organism evidence="1">
    <name type="scientific">marine sediment metagenome</name>
    <dbReference type="NCBI Taxonomy" id="412755"/>
    <lineage>
        <taxon>unclassified sequences</taxon>
        <taxon>metagenomes</taxon>
        <taxon>ecological metagenomes</taxon>
    </lineage>
</organism>
<accession>X1E7F4</accession>
<dbReference type="EMBL" id="BART01030002">
    <property type="protein sequence ID" value="GAH13104.1"/>
    <property type="molecule type" value="Genomic_DNA"/>
</dbReference>
<comment type="caution">
    <text evidence="1">The sequence shown here is derived from an EMBL/GenBank/DDBJ whole genome shotgun (WGS) entry which is preliminary data.</text>
</comment>
<dbReference type="AlphaFoldDB" id="X1E7F4"/>
<sequence length="66" mass="7802">MLSEKMDTERKDDYEVVKVQQKNREDLESYKELLKKELDSIRSLVGEQILLEVVLPIVESYSTLQE</sequence>